<dbReference type="EMBL" id="JAYWIO010000002">
    <property type="protein sequence ID" value="KAK7282164.1"/>
    <property type="molecule type" value="Genomic_DNA"/>
</dbReference>
<evidence type="ECO:0000256" key="7">
    <source>
        <dbReference type="ARBA" id="ARBA00023098"/>
    </source>
</evidence>
<accession>A0AAN9FT12</accession>
<name>A0AAN9FT12_CROPI</name>
<organism evidence="9 10">
    <name type="scientific">Crotalaria pallida</name>
    <name type="common">Smooth rattlebox</name>
    <name type="synonym">Crotalaria striata</name>
    <dbReference type="NCBI Taxonomy" id="3830"/>
    <lineage>
        <taxon>Eukaryota</taxon>
        <taxon>Viridiplantae</taxon>
        <taxon>Streptophyta</taxon>
        <taxon>Embryophyta</taxon>
        <taxon>Tracheophyta</taxon>
        <taxon>Spermatophyta</taxon>
        <taxon>Magnoliopsida</taxon>
        <taxon>eudicotyledons</taxon>
        <taxon>Gunneridae</taxon>
        <taxon>Pentapetalae</taxon>
        <taxon>rosids</taxon>
        <taxon>fabids</taxon>
        <taxon>Fabales</taxon>
        <taxon>Fabaceae</taxon>
        <taxon>Papilionoideae</taxon>
        <taxon>50 kb inversion clade</taxon>
        <taxon>genistoids sensu lato</taxon>
        <taxon>core genistoids</taxon>
        <taxon>Crotalarieae</taxon>
        <taxon>Crotalaria</taxon>
    </lineage>
</organism>
<comment type="subcellular location">
    <subcellularLocation>
        <location evidence="1">Secreted</location>
    </subcellularLocation>
</comment>
<dbReference type="InterPro" id="IPR051238">
    <property type="entry name" value="GDSL_esterase/lipase"/>
</dbReference>
<dbReference type="GO" id="GO:0005576">
    <property type="term" value="C:extracellular region"/>
    <property type="evidence" value="ECO:0007669"/>
    <property type="project" value="UniProtKB-SubCell"/>
</dbReference>
<keyword evidence="7" id="KW-0443">Lipid metabolism</keyword>
<evidence type="ECO:0000313" key="10">
    <source>
        <dbReference type="Proteomes" id="UP001372338"/>
    </source>
</evidence>
<evidence type="ECO:0000256" key="5">
    <source>
        <dbReference type="ARBA" id="ARBA00022801"/>
    </source>
</evidence>
<evidence type="ECO:0000256" key="1">
    <source>
        <dbReference type="ARBA" id="ARBA00004613"/>
    </source>
</evidence>
<evidence type="ECO:0000256" key="4">
    <source>
        <dbReference type="ARBA" id="ARBA00022729"/>
    </source>
</evidence>
<protein>
    <submittedName>
        <fullName evidence="9">Uncharacterized protein</fullName>
    </submittedName>
</protein>
<reference evidence="9 10" key="1">
    <citation type="submission" date="2024-01" db="EMBL/GenBank/DDBJ databases">
        <title>The genomes of 5 underutilized Papilionoideae crops provide insights into root nodulation and disease resistanc.</title>
        <authorList>
            <person name="Yuan L."/>
        </authorList>
    </citation>
    <scope>NUCLEOTIDE SEQUENCE [LARGE SCALE GENOMIC DNA]</scope>
    <source>
        <strain evidence="9">ZHUSHIDOU_FW_LH</strain>
        <tissue evidence="9">Leaf</tissue>
    </source>
</reference>
<dbReference type="Gene3D" id="3.40.50.1110">
    <property type="entry name" value="SGNH hydrolase"/>
    <property type="match status" value="1"/>
</dbReference>
<dbReference type="PANTHER" id="PTHR45650:SF32">
    <property type="entry name" value="GDSL-LIKE LIPASE_ACYLHYDROLASE"/>
    <property type="match status" value="1"/>
</dbReference>
<dbReference type="InterPro" id="IPR036514">
    <property type="entry name" value="SGNH_hydro_sf"/>
</dbReference>
<evidence type="ECO:0000256" key="8">
    <source>
        <dbReference type="SAM" id="SignalP"/>
    </source>
</evidence>
<keyword evidence="3" id="KW-0964">Secreted</keyword>
<dbReference type="CDD" id="cd01837">
    <property type="entry name" value="SGNH_plant_lipase_like"/>
    <property type="match status" value="1"/>
</dbReference>
<sequence>MKVTCLSVVTLLAFWAMFLILISADDFVGEPLFPAMFVFGDSLVDDGNNNFLNSLAKANFAPYGIDFSLGPTGRFSNGKTPIDLLGEKIGLPYLPPFADTITQDINIFRGVNYASAASGILDETGRHLGQRISFRRQVQNFETTLSQLKTQMDDKSLNQHLAKSLTVVIHGSNDYINNYLMSKLYLTSFIFDPKSYADLLISLYKKQILVLHGLGLRKFLLGGLGPLGCIPNQLSRGSAPPGQCVSYVNNIVSMFNDVLRSLVDELNSEYDGSVFVYGNTYGSLSDIISNPTIYGKIVIPKYRNVIDLNIYHMMLM</sequence>
<dbReference type="InterPro" id="IPR035669">
    <property type="entry name" value="SGNH_plant_lipase-like"/>
</dbReference>
<gene>
    <name evidence="9" type="ORF">RIF29_10750</name>
</gene>
<dbReference type="AlphaFoldDB" id="A0AAN9FT12"/>
<keyword evidence="4 8" id="KW-0732">Signal</keyword>
<keyword evidence="6" id="KW-0442">Lipid degradation</keyword>
<evidence type="ECO:0000256" key="2">
    <source>
        <dbReference type="ARBA" id="ARBA00008668"/>
    </source>
</evidence>
<dbReference type="Pfam" id="PF00657">
    <property type="entry name" value="Lipase_GDSL"/>
    <property type="match status" value="1"/>
</dbReference>
<dbReference type="GO" id="GO:0016788">
    <property type="term" value="F:hydrolase activity, acting on ester bonds"/>
    <property type="evidence" value="ECO:0007669"/>
    <property type="project" value="InterPro"/>
</dbReference>
<feature type="chain" id="PRO_5042943128" evidence="8">
    <location>
        <begin position="25"/>
        <end position="316"/>
    </location>
</feature>
<comment type="similarity">
    <text evidence="2">Belongs to the 'GDSL' lipolytic enzyme family.</text>
</comment>
<dbReference type="InterPro" id="IPR001087">
    <property type="entry name" value="GDSL"/>
</dbReference>
<dbReference type="PANTHER" id="PTHR45650">
    <property type="entry name" value="GDSL-LIKE LIPASE/ACYLHYDROLASE-RELATED"/>
    <property type="match status" value="1"/>
</dbReference>
<evidence type="ECO:0000256" key="6">
    <source>
        <dbReference type="ARBA" id="ARBA00022963"/>
    </source>
</evidence>
<comment type="caution">
    <text evidence="9">The sequence shown here is derived from an EMBL/GenBank/DDBJ whole genome shotgun (WGS) entry which is preliminary data.</text>
</comment>
<keyword evidence="10" id="KW-1185">Reference proteome</keyword>
<proteinExistence type="inferred from homology"/>
<evidence type="ECO:0000256" key="3">
    <source>
        <dbReference type="ARBA" id="ARBA00022525"/>
    </source>
</evidence>
<dbReference type="GO" id="GO:0016042">
    <property type="term" value="P:lipid catabolic process"/>
    <property type="evidence" value="ECO:0007669"/>
    <property type="project" value="UniProtKB-KW"/>
</dbReference>
<evidence type="ECO:0000313" key="9">
    <source>
        <dbReference type="EMBL" id="KAK7282164.1"/>
    </source>
</evidence>
<keyword evidence="5" id="KW-0378">Hydrolase</keyword>
<feature type="signal peptide" evidence="8">
    <location>
        <begin position="1"/>
        <end position="24"/>
    </location>
</feature>
<dbReference type="Proteomes" id="UP001372338">
    <property type="component" value="Unassembled WGS sequence"/>
</dbReference>